<gene>
    <name evidence="1" type="ORF">BDV29DRAFT_176952</name>
</gene>
<dbReference type="Proteomes" id="UP000326565">
    <property type="component" value="Unassembled WGS sequence"/>
</dbReference>
<accession>A0A5N5WZY7</accession>
<organism evidence="1 2">
    <name type="scientific">Aspergillus leporis</name>
    <dbReference type="NCBI Taxonomy" id="41062"/>
    <lineage>
        <taxon>Eukaryota</taxon>
        <taxon>Fungi</taxon>
        <taxon>Dikarya</taxon>
        <taxon>Ascomycota</taxon>
        <taxon>Pezizomycotina</taxon>
        <taxon>Eurotiomycetes</taxon>
        <taxon>Eurotiomycetidae</taxon>
        <taxon>Eurotiales</taxon>
        <taxon>Aspergillaceae</taxon>
        <taxon>Aspergillus</taxon>
        <taxon>Aspergillus subgen. Circumdati</taxon>
    </lineage>
</organism>
<keyword evidence="2" id="KW-1185">Reference proteome</keyword>
<dbReference type="EMBL" id="ML732242">
    <property type="protein sequence ID" value="KAB8072652.1"/>
    <property type="molecule type" value="Genomic_DNA"/>
</dbReference>
<proteinExistence type="predicted"/>
<evidence type="ECO:0000313" key="2">
    <source>
        <dbReference type="Proteomes" id="UP000326565"/>
    </source>
</evidence>
<reference evidence="1 2" key="1">
    <citation type="submission" date="2019-04" db="EMBL/GenBank/DDBJ databases">
        <title>Friends and foes A comparative genomics study of 23 Aspergillus species from section Flavi.</title>
        <authorList>
            <consortium name="DOE Joint Genome Institute"/>
            <person name="Kjaerbolling I."/>
            <person name="Vesth T."/>
            <person name="Frisvad J.C."/>
            <person name="Nybo J.L."/>
            <person name="Theobald S."/>
            <person name="Kildgaard S."/>
            <person name="Isbrandt T."/>
            <person name="Kuo A."/>
            <person name="Sato A."/>
            <person name="Lyhne E.K."/>
            <person name="Kogle M.E."/>
            <person name="Wiebenga A."/>
            <person name="Kun R.S."/>
            <person name="Lubbers R.J."/>
            <person name="Makela M.R."/>
            <person name="Barry K."/>
            <person name="Chovatia M."/>
            <person name="Clum A."/>
            <person name="Daum C."/>
            <person name="Haridas S."/>
            <person name="He G."/>
            <person name="LaButti K."/>
            <person name="Lipzen A."/>
            <person name="Mondo S."/>
            <person name="Riley R."/>
            <person name="Salamov A."/>
            <person name="Simmons B.A."/>
            <person name="Magnuson J.K."/>
            <person name="Henrissat B."/>
            <person name="Mortensen U.H."/>
            <person name="Larsen T.O."/>
            <person name="Devries R.P."/>
            <person name="Grigoriev I.V."/>
            <person name="Machida M."/>
            <person name="Baker S.E."/>
            <person name="Andersen M.R."/>
        </authorList>
    </citation>
    <scope>NUCLEOTIDE SEQUENCE [LARGE SCALE GENOMIC DNA]</scope>
    <source>
        <strain evidence="1 2">CBS 151.66</strain>
    </source>
</reference>
<sequence length="185" mass="20158">MIARPPDSCIAFPSISGGRLSFAPEMSGICPIGGWLFATSDSPITGDLLLILCRRRNHSKTTIRMTAKGIAIPTPAFAPRRKTRRRTCYFRCFRCCFRCVVVGGTSVCEPVREVSVASPVVVTIVRCGLDQYSVSISKMVIVSVSDTPIPDTVAIASLEGDNHVLPSMKSRILRHIVGENRLALH</sequence>
<name>A0A5N5WZY7_9EURO</name>
<protein>
    <submittedName>
        <fullName evidence="1">Uncharacterized protein</fullName>
    </submittedName>
</protein>
<evidence type="ECO:0000313" key="1">
    <source>
        <dbReference type="EMBL" id="KAB8072652.1"/>
    </source>
</evidence>
<dbReference type="AlphaFoldDB" id="A0A5N5WZY7"/>